<comment type="subcellular location">
    <subcellularLocation>
        <location evidence="1">Virion membrane</location>
    </subcellularLocation>
</comment>
<evidence type="ECO:0000313" key="7">
    <source>
        <dbReference type="EMBL" id="QGA69820.1"/>
    </source>
</evidence>
<dbReference type="GO" id="GO:0055036">
    <property type="term" value="C:virion membrane"/>
    <property type="evidence" value="ECO:0007669"/>
    <property type="project" value="UniProtKB-SubCell"/>
</dbReference>
<protein>
    <submittedName>
        <fullName evidence="7">Glycoprotein</fullName>
    </submittedName>
</protein>
<dbReference type="Pfam" id="PF03273">
    <property type="entry name" value="Baculo_gp64"/>
    <property type="match status" value="1"/>
</dbReference>
<accession>A0A5Q0TT41</accession>
<dbReference type="EMBL" id="MK032468">
    <property type="protein sequence ID" value="QGA69820.1"/>
    <property type="molecule type" value="Viral_cRNA"/>
</dbReference>
<sequence>MYSMGLFETYLYWMSVIVSIVTLSHLEHYRRYSYAYPKQDSSDSSGVDCRGIFKLQPPMPPKTMIKEQTAVGMLSWYDHTVQGYLYKRELYTNYQYYGTALDTNSYPMKRWQSFLPDTSELEEWIRTKKCQVGRNLCGESDFWGSWSQECLKSPRDLLTTNPQWVNDEVRHECSGGEWIKFPYHTCLISWSCFIREIDLPVRVLEDGKIYSSFSNGTMFELTKHIYTMEKGAQLYIPTLPLKHQSEVILDCLGSENSGGLKCILRSGPKELIGGVYSGNSTYVANRHSNILVNLTSLNMTASERVIISDKSASLSDLYEVDSLVREVSLRSDLNDFELTKGLTELTGVVTRLIENLSQKDPLLLSKVLQGEELYRTVYTSGGLFTKCLIARPYKPVSEFCVPQGLTMQSGIPVPWDGKSVCLKPNAEVTPIVLLHEIHEIEGLEKGVSIEGASFQWSIYEFIELERLNMEESMNRVKKYSSALMSDVLENPLNTWCGSILSLTSVSFVSALLCSLLFLLLLKVIW</sequence>
<keyword evidence="3" id="KW-0946">Virion</keyword>
<feature type="transmembrane region" description="Helical" evidence="6">
    <location>
        <begin position="499"/>
        <end position="521"/>
    </location>
</feature>
<keyword evidence="6" id="KW-1133">Transmembrane helix</keyword>
<name>A0A5Q0TT41_9ORTO</name>
<evidence type="ECO:0000256" key="3">
    <source>
        <dbReference type="ARBA" id="ARBA00022844"/>
    </source>
</evidence>
<dbReference type="GO" id="GO:0044003">
    <property type="term" value="P:symbiont-mediated perturbation of host process"/>
    <property type="evidence" value="ECO:0007669"/>
    <property type="project" value="InterPro"/>
</dbReference>
<dbReference type="InterPro" id="IPR004955">
    <property type="entry name" value="Baculovirus_Gp64"/>
</dbReference>
<keyword evidence="4 6" id="KW-0472">Membrane</keyword>
<evidence type="ECO:0000256" key="6">
    <source>
        <dbReference type="SAM" id="Phobius"/>
    </source>
</evidence>
<reference evidence="7" key="1">
    <citation type="journal article" date="2019" name="Viruses">
        <title>New Viruses from the Ectoparasite Mite Varroa destructor Infesting Apis mellifera and Apis cerana.</title>
        <authorList>
            <person name="Levin S."/>
            <person name="Sela N."/>
            <person name="Erez T."/>
            <person name="Nestel D."/>
            <person name="Pettis J."/>
            <person name="Neumann P."/>
            <person name="Chejanovsky N."/>
        </authorList>
    </citation>
    <scope>NUCLEOTIDE SEQUENCE</scope>
    <source>
        <strain evidence="7">IL</strain>
    </source>
</reference>
<proteinExistence type="predicted"/>
<keyword evidence="2 6" id="KW-0812">Transmembrane</keyword>
<evidence type="ECO:0000256" key="2">
    <source>
        <dbReference type="ARBA" id="ARBA00022692"/>
    </source>
</evidence>
<evidence type="ECO:0000256" key="4">
    <source>
        <dbReference type="ARBA" id="ARBA00023136"/>
    </source>
</evidence>
<dbReference type="GO" id="GO:0019031">
    <property type="term" value="C:viral envelope"/>
    <property type="evidence" value="ECO:0007669"/>
    <property type="project" value="InterPro"/>
</dbReference>
<organism evidence="7">
    <name type="scientific">Varroa orthomyxovirus-1</name>
    <dbReference type="NCBI Taxonomy" id="2510845"/>
    <lineage>
        <taxon>Viruses</taxon>
        <taxon>Riboviria</taxon>
        <taxon>Orthornavirae</taxon>
        <taxon>Negarnaviricota</taxon>
        <taxon>Polyploviricotina</taxon>
        <taxon>Insthoviricetes</taxon>
        <taxon>Articulavirales</taxon>
        <taxon>Orthomyxoviridae</taxon>
    </lineage>
</organism>
<evidence type="ECO:0000256" key="5">
    <source>
        <dbReference type="ARBA" id="ARBA00023180"/>
    </source>
</evidence>
<evidence type="ECO:0000256" key="1">
    <source>
        <dbReference type="ARBA" id="ARBA00004182"/>
    </source>
</evidence>
<keyword evidence="5" id="KW-0325">Glycoprotein</keyword>